<keyword evidence="2" id="KW-1133">Transmembrane helix</keyword>
<name>A0A934URQ0_9BURK</name>
<reference evidence="3" key="1">
    <citation type="submission" date="2020-12" db="EMBL/GenBank/DDBJ databases">
        <title>Ramlibacter sp. nov., isolated from a freshwater alga, Cryptomonas.</title>
        <authorList>
            <person name="Kim H.M."/>
            <person name="Jeon C.O."/>
        </authorList>
    </citation>
    <scope>NUCLEOTIDE SEQUENCE</scope>
    <source>
        <strain evidence="3">CrO1</strain>
    </source>
</reference>
<evidence type="ECO:0000256" key="2">
    <source>
        <dbReference type="SAM" id="Phobius"/>
    </source>
</evidence>
<protein>
    <submittedName>
        <fullName evidence="3">Uncharacterized protein</fullName>
    </submittedName>
</protein>
<dbReference type="RefSeq" id="WP_200787683.1">
    <property type="nucleotide sequence ID" value="NZ_JAEDAO010000001.1"/>
</dbReference>
<organism evidence="3 4">
    <name type="scientific">Ramlibacter algicola</name>
    <dbReference type="NCBI Taxonomy" id="2795217"/>
    <lineage>
        <taxon>Bacteria</taxon>
        <taxon>Pseudomonadati</taxon>
        <taxon>Pseudomonadota</taxon>
        <taxon>Betaproteobacteria</taxon>
        <taxon>Burkholderiales</taxon>
        <taxon>Comamonadaceae</taxon>
        <taxon>Ramlibacter</taxon>
    </lineage>
</organism>
<dbReference type="Proteomes" id="UP000617041">
    <property type="component" value="Unassembled WGS sequence"/>
</dbReference>
<dbReference type="EMBL" id="JAEDAO010000001">
    <property type="protein sequence ID" value="MBK0392767.1"/>
    <property type="molecule type" value="Genomic_DNA"/>
</dbReference>
<evidence type="ECO:0000256" key="1">
    <source>
        <dbReference type="SAM" id="MobiDB-lite"/>
    </source>
</evidence>
<sequence length="117" mass="12356">MGLDSRGSPDHPMPRSYSGHFRIACIALAGLALLLFLLSLLLRGSPDEDVQAFAHGCRAVLPWVAGLALISGLLAYALRPGEDVASPTGEPTEFSPDVTEFGRTTVIAPDPQDAADR</sequence>
<feature type="transmembrane region" description="Helical" evidence="2">
    <location>
        <begin position="21"/>
        <end position="40"/>
    </location>
</feature>
<keyword evidence="2" id="KW-0472">Membrane</keyword>
<feature type="region of interest" description="Disordered" evidence="1">
    <location>
        <begin position="85"/>
        <end position="117"/>
    </location>
</feature>
<feature type="transmembrane region" description="Helical" evidence="2">
    <location>
        <begin position="60"/>
        <end position="78"/>
    </location>
</feature>
<comment type="caution">
    <text evidence="3">The sequence shown here is derived from an EMBL/GenBank/DDBJ whole genome shotgun (WGS) entry which is preliminary data.</text>
</comment>
<keyword evidence="4" id="KW-1185">Reference proteome</keyword>
<keyword evidence="2" id="KW-0812">Transmembrane</keyword>
<accession>A0A934URQ0</accession>
<dbReference type="AlphaFoldDB" id="A0A934URQ0"/>
<proteinExistence type="predicted"/>
<evidence type="ECO:0000313" key="4">
    <source>
        <dbReference type="Proteomes" id="UP000617041"/>
    </source>
</evidence>
<gene>
    <name evidence="3" type="ORF">I8E28_09195</name>
</gene>
<evidence type="ECO:0000313" key="3">
    <source>
        <dbReference type="EMBL" id="MBK0392767.1"/>
    </source>
</evidence>